<gene>
    <name evidence="6" type="primary">osmY_11</name>
    <name evidence="6" type="ORF">GALL_199230</name>
</gene>
<dbReference type="PANTHER" id="PTHR34606:SF16">
    <property type="entry name" value="BON DOMAIN-CONTAINING PROTEIN"/>
    <property type="match status" value="1"/>
</dbReference>
<dbReference type="GO" id="GO:0042597">
    <property type="term" value="C:periplasmic space"/>
    <property type="evidence" value="ECO:0007669"/>
    <property type="project" value="UniProtKB-SubCell"/>
</dbReference>
<comment type="caution">
    <text evidence="6">The sequence shown here is derived from an EMBL/GenBank/DDBJ whole genome shotgun (WGS) entry which is preliminary data.</text>
</comment>
<keyword evidence="2" id="KW-0732">Signal</keyword>
<evidence type="ECO:0000256" key="1">
    <source>
        <dbReference type="ARBA" id="ARBA00004418"/>
    </source>
</evidence>
<comment type="subcellular location">
    <subcellularLocation>
        <location evidence="1">Periplasm</location>
    </subcellularLocation>
</comment>
<dbReference type="InterPro" id="IPR014004">
    <property type="entry name" value="Transpt-assoc_nodulatn_dom_bac"/>
</dbReference>
<feature type="domain" description="BON" evidence="5">
    <location>
        <begin position="47"/>
        <end position="114"/>
    </location>
</feature>
<dbReference type="SMART" id="SM00749">
    <property type="entry name" value="BON"/>
    <property type="match status" value="1"/>
</dbReference>
<name>A0A1J5RQV6_9ZZZZ</name>
<dbReference type="InterPro" id="IPR007055">
    <property type="entry name" value="BON_dom"/>
</dbReference>
<reference evidence="6" key="1">
    <citation type="submission" date="2016-10" db="EMBL/GenBank/DDBJ databases">
        <title>Sequence of Gallionella enrichment culture.</title>
        <authorList>
            <person name="Poehlein A."/>
            <person name="Muehling M."/>
            <person name="Daniel R."/>
        </authorList>
    </citation>
    <scope>NUCLEOTIDE SEQUENCE</scope>
</reference>
<dbReference type="FunFam" id="3.30.1340.30:FF:000001">
    <property type="entry name" value="Molecular chaperone OsmY"/>
    <property type="match status" value="1"/>
</dbReference>
<dbReference type="PROSITE" id="PS50914">
    <property type="entry name" value="BON"/>
    <property type="match status" value="1"/>
</dbReference>
<dbReference type="Pfam" id="PF04972">
    <property type="entry name" value="BON"/>
    <property type="match status" value="1"/>
</dbReference>
<keyword evidence="3" id="KW-0677">Repeat</keyword>
<evidence type="ECO:0000259" key="5">
    <source>
        <dbReference type="PROSITE" id="PS50914"/>
    </source>
</evidence>
<proteinExistence type="predicted"/>
<evidence type="ECO:0000256" key="2">
    <source>
        <dbReference type="ARBA" id="ARBA00022729"/>
    </source>
</evidence>
<keyword evidence="4" id="KW-0574">Periplasm</keyword>
<accession>A0A1J5RQV6</accession>
<dbReference type="EMBL" id="MLJW01000124">
    <property type="protein sequence ID" value="OIQ98002.1"/>
    <property type="molecule type" value="Genomic_DNA"/>
</dbReference>
<dbReference type="AlphaFoldDB" id="A0A1J5RQV6"/>
<evidence type="ECO:0000256" key="3">
    <source>
        <dbReference type="ARBA" id="ARBA00022737"/>
    </source>
</evidence>
<protein>
    <submittedName>
        <fullName evidence="6">Osmotically-inducible protein Y</fullName>
    </submittedName>
</protein>
<sequence length="114" mass="11771">MKSSHTNSKFTLLLALTSTLALGAIAVGANSGCVETRTTDSTGQYVDDSVITAKVKSALLGDNNVKSFAVSVETVKGVVQLSGFVNTQDQKDAAGKDARGVAGVKEVKNNLIVK</sequence>
<evidence type="ECO:0000313" key="6">
    <source>
        <dbReference type="EMBL" id="OIQ98002.1"/>
    </source>
</evidence>
<organism evidence="6">
    <name type="scientific">mine drainage metagenome</name>
    <dbReference type="NCBI Taxonomy" id="410659"/>
    <lineage>
        <taxon>unclassified sequences</taxon>
        <taxon>metagenomes</taxon>
        <taxon>ecological metagenomes</taxon>
    </lineage>
</organism>
<dbReference type="Gene3D" id="3.30.1340.30">
    <property type="match status" value="1"/>
</dbReference>
<evidence type="ECO:0000256" key="4">
    <source>
        <dbReference type="ARBA" id="ARBA00022764"/>
    </source>
</evidence>
<dbReference type="PANTHER" id="PTHR34606">
    <property type="entry name" value="BON DOMAIN-CONTAINING PROTEIN"/>
    <property type="match status" value="1"/>
</dbReference>
<dbReference type="InterPro" id="IPR051686">
    <property type="entry name" value="Lipoprotein_DolP"/>
</dbReference>